<keyword evidence="1" id="KW-0378">Hydrolase</keyword>
<accession>W3X8U2</accession>
<dbReference type="KEGG" id="pfy:PFICI_06809"/>
<evidence type="ECO:0000313" key="3">
    <source>
        <dbReference type="EMBL" id="ETS81807.1"/>
    </source>
</evidence>
<organism evidence="3 4">
    <name type="scientific">Pestalotiopsis fici (strain W106-1 / CGMCC3.15140)</name>
    <dbReference type="NCBI Taxonomy" id="1229662"/>
    <lineage>
        <taxon>Eukaryota</taxon>
        <taxon>Fungi</taxon>
        <taxon>Dikarya</taxon>
        <taxon>Ascomycota</taxon>
        <taxon>Pezizomycotina</taxon>
        <taxon>Sordariomycetes</taxon>
        <taxon>Xylariomycetidae</taxon>
        <taxon>Amphisphaeriales</taxon>
        <taxon>Sporocadaceae</taxon>
        <taxon>Pestalotiopsis</taxon>
    </lineage>
</organism>
<dbReference type="OMA" id="TTDSHFK"/>
<dbReference type="eggNOG" id="ENOG502QRF9">
    <property type="taxonomic scope" value="Eukaryota"/>
</dbReference>
<dbReference type="EMBL" id="KI912112">
    <property type="protein sequence ID" value="ETS81807.1"/>
    <property type="molecule type" value="Genomic_DNA"/>
</dbReference>
<name>W3X8U2_PESFW</name>
<dbReference type="RefSeq" id="XP_007833581.1">
    <property type="nucleotide sequence ID" value="XM_007835390.1"/>
</dbReference>
<feature type="chain" id="PRO_5013436181" description="LIP-domain-containing protein" evidence="2">
    <location>
        <begin position="25"/>
        <end position="425"/>
    </location>
</feature>
<dbReference type="Gene3D" id="1.10.260.130">
    <property type="match status" value="1"/>
</dbReference>
<dbReference type="OrthoDB" id="2373480at2759"/>
<dbReference type="PIRSF" id="PIRSF029171">
    <property type="entry name" value="Esterase_LipA"/>
    <property type="match status" value="1"/>
</dbReference>
<dbReference type="PANTHER" id="PTHR34853:SF5">
    <property type="entry name" value="LIP-DOMAIN-CONTAINING PROTEIN-RELATED"/>
    <property type="match status" value="1"/>
</dbReference>
<dbReference type="Pfam" id="PF03583">
    <property type="entry name" value="LIP"/>
    <property type="match status" value="1"/>
</dbReference>
<dbReference type="InParanoid" id="W3X8U2"/>
<proteinExistence type="inferred from homology"/>
<comment type="similarity">
    <text evidence="2">Belongs to the AB hydrolase superfamily. Lipase family.</text>
</comment>
<dbReference type="AlphaFoldDB" id="W3X8U2"/>
<dbReference type="PANTHER" id="PTHR34853">
    <property type="match status" value="1"/>
</dbReference>
<evidence type="ECO:0000313" key="4">
    <source>
        <dbReference type="Proteomes" id="UP000030651"/>
    </source>
</evidence>
<dbReference type="InterPro" id="IPR029058">
    <property type="entry name" value="AB_hydrolase_fold"/>
</dbReference>
<protein>
    <recommendedName>
        <fullName evidence="5">LIP-domain-containing protein</fullName>
    </recommendedName>
</protein>
<dbReference type="GO" id="GO:0016042">
    <property type="term" value="P:lipid catabolic process"/>
    <property type="evidence" value="ECO:0007669"/>
    <property type="project" value="UniProtKB-UniRule"/>
</dbReference>
<keyword evidence="4" id="KW-1185">Reference proteome</keyword>
<dbReference type="HOGENOM" id="CLU_029538_5_2_1"/>
<dbReference type="InterPro" id="IPR005152">
    <property type="entry name" value="Lipase_secreted"/>
</dbReference>
<evidence type="ECO:0000256" key="1">
    <source>
        <dbReference type="ARBA" id="ARBA00022801"/>
    </source>
</evidence>
<gene>
    <name evidence="3" type="ORF">PFICI_06809</name>
</gene>
<dbReference type="Gene3D" id="3.40.50.1820">
    <property type="entry name" value="alpha/beta hydrolase"/>
    <property type="match status" value="1"/>
</dbReference>
<evidence type="ECO:0008006" key="5">
    <source>
        <dbReference type="Google" id="ProtNLM"/>
    </source>
</evidence>
<dbReference type="Proteomes" id="UP000030651">
    <property type="component" value="Unassembled WGS sequence"/>
</dbReference>
<reference evidence="4" key="1">
    <citation type="journal article" date="2015" name="BMC Genomics">
        <title>Genomic and transcriptomic analysis of the endophytic fungus Pestalotiopsis fici reveals its lifestyle and high potential for synthesis of natural products.</title>
        <authorList>
            <person name="Wang X."/>
            <person name="Zhang X."/>
            <person name="Liu L."/>
            <person name="Xiang M."/>
            <person name="Wang W."/>
            <person name="Sun X."/>
            <person name="Che Y."/>
            <person name="Guo L."/>
            <person name="Liu G."/>
            <person name="Guo L."/>
            <person name="Wang C."/>
            <person name="Yin W.B."/>
            <person name="Stadler M."/>
            <person name="Zhang X."/>
            <person name="Liu X."/>
        </authorList>
    </citation>
    <scope>NUCLEOTIDE SEQUENCE [LARGE SCALE GENOMIC DNA]</scope>
    <source>
        <strain evidence="4">W106-1 / CGMCC3.15140</strain>
    </source>
</reference>
<sequence>MWTRRNISAVIQVSLLSWLAVAQASNSSTPLPPSEDPFYVPPSGFETSAPGTVLRIRTDPSNITAVVNCSAAYNILYRSTDAQYQPSWAVTTLLIPDSALIPANSTSRLLSYQIPYNSPDVDASPSHLLSTLYATAADPSPADYVAEALSRGWYVSVPDFEGPNAAFFTGPREGHAILDATRAVLSQNQLAHWDDARYAMWGYSGGALASYFAAELQASYAPELNFAGAAIGGLPSNFTSVVYNFNNCGGAGIIVSLFLGLTADFPAARDILVSNLKTEGPFNATSFLACLHYNAPEFTAAYSGQDIFEYFVNGSDILTVPEIAWVIGNNALPTYHGLPQMPLFAYHGINDENCNIEYADSQIQRYCEAYADVLYQRNTVGGHEAESVAVAPVALEWLSRWLDGDAEQTIVGCTVETVTIDSSSA</sequence>
<feature type="signal peptide" evidence="2">
    <location>
        <begin position="1"/>
        <end position="24"/>
    </location>
</feature>
<dbReference type="GeneID" id="19271822"/>
<evidence type="ECO:0000256" key="2">
    <source>
        <dbReference type="PIRNR" id="PIRNR029171"/>
    </source>
</evidence>
<dbReference type="GO" id="GO:0004806">
    <property type="term" value="F:triacylglycerol lipase activity"/>
    <property type="evidence" value="ECO:0007669"/>
    <property type="project" value="UniProtKB-UniRule"/>
</dbReference>
<dbReference type="SUPFAM" id="SSF53474">
    <property type="entry name" value="alpha/beta-Hydrolases"/>
    <property type="match status" value="1"/>
</dbReference>
<keyword evidence="2" id="KW-0732">Signal</keyword>